<dbReference type="Pfam" id="PF14905">
    <property type="entry name" value="OMP_b-brl_3"/>
    <property type="match status" value="1"/>
</dbReference>
<dbReference type="RefSeq" id="WP_126678801.1">
    <property type="nucleotide sequence ID" value="NZ_RYYU01000001.1"/>
</dbReference>
<gene>
    <name evidence="3" type="ORF">EHV08_07940</name>
</gene>
<feature type="domain" description="Outer membrane protein beta-barrel" evidence="2">
    <location>
        <begin position="614"/>
        <end position="755"/>
    </location>
</feature>
<dbReference type="EMBL" id="RYYU01000001">
    <property type="protein sequence ID" value="RUL59696.1"/>
    <property type="molecule type" value="Genomic_DNA"/>
</dbReference>
<sequence length="933" mass="105956">MKKSILLILVCVVGMLSASSQEQGKSQKKKKEKKIWLCGGAFDSFTKAKLAAKITLMNTDSTVVDTTSCRIFDSSSFYIGVPSRREKYIFKATLDGYEDTFLNYEMPPLARNSYFDVPKILMKRKGDDTAGAAELDEVMITGTRVKIAYRGDTIVYNASAFKLPEGSMLDALVKQLPGAELKDNGDIYVNGTKVDYLTLNGKDFFKGKNRVMLDNLPYYTVKDLKVYHKSTELSRKLGKDVERKDYVMDVSLKREYNRGIMANVEAGGGTRERYMSRLFALYFDDHNKMSVYANANNVNESRKPGEKGDWSPSNMPQGTQTTKQIGMLLHNEHPDEKYKEKLEGVLEWTDSENITRSSKESFATDGNIFGGSFSNVRQKNFRLNATNEFELEIAPTNISLQLGVDYTNGKHSTFSKDSTFRQHLINLREQTGMVNYSTLNTSARLYAIRKMPWGDHLSLEAGLSYDRTIPNEIFNNTNIRYTTASDERREQYSDLSTSGYQYNTSLSYRYSLATNMGLSLKLEYSQEWKDERQSNYRLDLLGGATPHEIGWLPSTKEALNMAIDAENSNCHRNLTRGVSTQLQYFINGEGGYFHVVLPVHFKNERMCYNSAVVDTVARRRYVEFSPSMIWLKWGKSHQYFEFNVNISQPPFASLMPAVNSVNPLQIRLNNPRLKPSETYNLFLSRTHSCDSIDLQWNVAGHLLLARNAWGTRTTYNSTTGAYTYMNDNVNGNLTCSMNAGIEGSIGKSKKLRYDVASVVLINRSVDFGIVYDNNPASLSRVTTLRFTEKGQLSYSVGDLTTSVSGQVAWRRSKGSEATFLTLNATDFSYGATLQYKIPLINMSLATDIKMFCRRGYFTREMNTSDLVWNAQLSRSFMKEHLTLKFQAFDILRQLSNKEYVVNAQGRTESWTNCIPRYFMLTAAYKIDIMPKGK</sequence>
<keyword evidence="4" id="KW-1185">Reference proteome</keyword>
<accession>A0A432LLK7</accession>
<evidence type="ECO:0000313" key="4">
    <source>
        <dbReference type="Proteomes" id="UP000278983"/>
    </source>
</evidence>
<name>A0A432LLK7_9BACT</name>
<evidence type="ECO:0000259" key="2">
    <source>
        <dbReference type="Pfam" id="PF14905"/>
    </source>
</evidence>
<proteinExistence type="predicted"/>
<comment type="caution">
    <text evidence="3">The sequence shown here is derived from an EMBL/GenBank/DDBJ whole genome shotgun (WGS) entry which is preliminary data.</text>
</comment>
<feature type="signal peptide" evidence="1">
    <location>
        <begin position="1"/>
        <end position="22"/>
    </location>
</feature>
<evidence type="ECO:0000313" key="3">
    <source>
        <dbReference type="EMBL" id="RUL59696.1"/>
    </source>
</evidence>
<dbReference type="AlphaFoldDB" id="A0A432LLK7"/>
<feature type="chain" id="PRO_5019040764" description="Outer membrane protein beta-barrel domain-containing protein" evidence="1">
    <location>
        <begin position="23"/>
        <end position="933"/>
    </location>
</feature>
<keyword evidence="1" id="KW-0732">Signal</keyword>
<evidence type="ECO:0000256" key="1">
    <source>
        <dbReference type="SAM" id="SignalP"/>
    </source>
</evidence>
<reference evidence="3 4" key="1">
    <citation type="submission" date="2018-12" db="EMBL/GenBank/DDBJ databases">
        <title>Genome sequencing of Prevotella sp. KCOM 3155 (= JS262).</title>
        <authorList>
            <person name="Kook J.-K."/>
            <person name="Park S.-N."/>
            <person name="Lim Y.K."/>
        </authorList>
    </citation>
    <scope>NUCLEOTIDE SEQUENCE [LARGE SCALE GENOMIC DNA]</scope>
    <source>
        <strain evidence="3 4">KCOM 3155</strain>
    </source>
</reference>
<organism evidence="3 4">
    <name type="scientific">Prevotella koreensis</name>
    <dbReference type="NCBI Taxonomy" id="2490854"/>
    <lineage>
        <taxon>Bacteria</taxon>
        <taxon>Pseudomonadati</taxon>
        <taxon>Bacteroidota</taxon>
        <taxon>Bacteroidia</taxon>
        <taxon>Bacteroidales</taxon>
        <taxon>Prevotellaceae</taxon>
        <taxon>Prevotella</taxon>
    </lineage>
</organism>
<dbReference type="Proteomes" id="UP000278983">
    <property type="component" value="Unassembled WGS sequence"/>
</dbReference>
<dbReference type="InterPro" id="IPR041700">
    <property type="entry name" value="OMP_b-brl_3"/>
</dbReference>
<protein>
    <recommendedName>
        <fullName evidence="2">Outer membrane protein beta-barrel domain-containing protein</fullName>
    </recommendedName>
</protein>
<dbReference type="OrthoDB" id="1075943at2"/>
<dbReference type="SUPFAM" id="SSF56935">
    <property type="entry name" value="Porins"/>
    <property type="match status" value="1"/>
</dbReference>